<dbReference type="CDD" id="cd00077">
    <property type="entry name" value="HDc"/>
    <property type="match status" value="1"/>
</dbReference>
<dbReference type="InterPro" id="IPR003607">
    <property type="entry name" value="HD/PDEase_dom"/>
</dbReference>
<sequence length="217" mass="23566">MSRPPIADAFAPHEALAAELLAHATDSDDGSHDVAHVLRVFRNAMRIAGNEGGDTRILSAAVLLHDCVAVEKNSPLRASASRLAAEKAANILADLGWTDTDISRVGHAIEAHSFSAGITPETPEAKILQDADRLDAIGMIGAARCFYIAGRLGSALYDPADPLGENRPLDDKRFAIDHFETKLFRLADGFQTESGRALARERHERLRHILDLFIDEI</sequence>
<dbReference type="EMBL" id="SDVB01000170">
    <property type="protein sequence ID" value="RYC17822.1"/>
    <property type="molecule type" value="Genomic_DNA"/>
</dbReference>
<dbReference type="InterPro" id="IPR006674">
    <property type="entry name" value="HD_domain"/>
</dbReference>
<gene>
    <name evidence="2" type="ORF">EUU22_07575</name>
</gene>
<dbReference type="Proteomes" id="UP000291088">
    <property type="component" value="Unassembled WGS sequence"/>
</dbReference>
<reference evidence="2 3" key="1">
    <citation type="submission" date="2019-01" db="EMBL/GenBank/DDBJ databases">
        <authorList>
            <person name="Deng T."/>
        </authorList>
    </citation>
    <scope>NUCLEOTIDE SEQUENCE [LARGE SCALE GENOMIC DNA]</scope>
    <source>
        <strain evidence="2 3">F8825</strain>
    </source>
</reference>
<feature type="domain" description="HD" evidence="1">
    <location>
        <begin position="33"/>
        <end position="137"/>
    </location>
</feature>
<proteinExistence type="predicted"/>
<evidence type="ECO:0000313" key="3">
    <source>
        <dbReference type="Proteomes" id="UP000291088"/>
    </source>
</evidence>
<dbReference type="SMART" id="SM00471">
    <property type="entry name" value="HDc"/>
    <property type="match status" value="1"/>
</dbReference>
<dbReference type="PROSITE" id="PS51831">
    <property type="entry name" value="HD"/>
    <property type="match status" value="1"/>
</dbReference>
<dbReference type="PANTHER" id="PTHR33594:SF1">
    <property type="entry name" value="HD_PDEASE DOMAIN-CONTAINING PROTEIN"/>
    <property type="match status" value="1"/>
</dbReference>
<protein>
    <submittedName>
        <fullName evidence="2">HD domain-containing protein</fullName>
    </submittedName>
</protein>
<evidence type="ECO:0000259" key="1">
    <source>
        <dbReference type="PROSITE" id="PS51831"/>
    </source>
</evidence>
<comment type="caution">
    <text evidence="2">The sequence shown here is derived from an EMBL/GenBank/DDBJ whole genome shotgun (WGS) entry which is preliminary data.</text>
</comment>
<dbReference type="AlphaFoldDB" id="A0A4Q2TEP8"/>
<dbReference type="Gene3D" id="1.10.3210.50">
    <property type="match status" value="1"/>
</dbReference>
<dbReference type="RefSeq" id="WP_129331397.1">
    <property type="nucleotide sequence ID" value="NZ_SDVB01000170.1"/>
</dbReference>
<evidence type="ECO:0000313" key="2">
    <source>
        <dbReference type="EMBL" id="RYC17822.1"/>
    </source>
</evidence>
<keyword evidence="3" id="KW-1185">Reference proteome</keyword>
<name>A0A4Q2TEP8_9HYPH</name>
<dbReference type="SUPFAM" id="SSF109604">
    <property type="entry name" value="HD-domain/PDEase-like"/>
    <property type="match status" value="1"/>
</dbReference>
<dbReference type="PANTHER" id="PTHR33594">
    <property type="entry name" value="SUPERFAMILY HYDROLASE, PUTATIVE (AFU_ORTHOLOGUE AFUA_1G03035)-RELATED"/>
    <property type="match status" value="1"/>
</dbReference>
<dbReference type="OrthoDB" id="9797344at2"/>
<dbReference type="Pfam" id="PF01966">
    <property type="entry name" value="HD"/>
    <property type="match status" value="1"/>
</dbReference>
<organism evidence="2 3">
    <name type="scientific">Ciceribacter ferrooxidans</name>
    <dbReference type="NCBI Taxonomy" id="2509717"/>
    <lineage>
        <taxon>Bacteria</taxon>
        <taxon>Pseudomonadati</taxon>
        <taxon>Pseudomonadota</taxon>
        <taxon>Alphaproteobacteria</taxon>
        <taxon>Hyphomicrobiales</taxon>
        <taxon>Rhizobiaceae</taxon>
        <taxon>Ciceribacter</taxon>
    </lineage>
</organism>
<accession>A0A4Q2TEP8</accession>